<dbReference type="InterPro" id="IPR000048">
    <property type="entry name" value="IQ_motif_EF-hand-BS"/>
</dbReference>
<dbReference type="Gene3D" id="3.30.200.20">
    <property type="entry name" value="Phosphorylase Kinase, domain 1"/>
    <property type="match status" value="1"/>
</dbReference>
<dbReference type="Gene3D" id="1.10.510.10">
    <property type="entry name" value="Transferase(Phosphotransferase) domain 1"/>
    <property type="match status" value="2"/>
</dbReference>
<dbReference type="PROSITE" id="PS00108">
    <property type="entry name" value="PROTEIN_KINASE_ST"/>
    <property type="match status" value="1"/>
</dbReference>
<dbReference type="InterPro" id="IPR011009">
    <property type="entry name" value="Kinase-like_dom_sf"/>
</dbReference>
<gene>
    <name evidence="2" type="ORF">FDP41_009127</name>
</gene>
<dbReference type="Pfam" id="PF00612">
    <property type="entry name" value="IQ"/>
    <property type="match status" value="1"/>
</dbReference>
<dbReference type="PROSITE" id="PS50096">
    <property type="entry name" value="IQ"/>
    <property type="match status" value="1"/>
</dbReference>
<dbReference type="OrthoDB" id="310217at2759"/>
<dbReference type="Pfam" id="PF00069">
    <property type="entry name" value="Pkinase"/>
    <property type="match status" value="1"/>
</dbReference>
<dbReference type="SMART" id="SM00220">
    <property type="entry name" value="S_TKc"/>
    <property type="match status" value="1"/>
</dbReference>
<sequence>MTQVIQSYELLLQKLVSNHIGSDSSSSSTTLDSVDLQLLYQDSYPTNIHVPVFSDLSSLERNCFVFSQSILSGGQIKYYEQQLLNYLQASLRSEENLQIDGIYERTCDAGRTSHLYFSTACRNNVKLNKKTELLQGWTGEVFNLERVLFSKDILINKEERLKFTVKTFLSICKALSELHSCNISHNSILPKNVLVLANDLQQILNAEIILQIPSFGLETIRDTLNDEHVTYFSRQAFENDNEPFSTSNDIHMLGTMILGVLFKEEIDPKLLDIDDWKNEMQNIKDRVYRALNPEGLHSDSIDVQLEVVLKKILNIALDCLSPHEQDRPSISDVLQIFTICQEKLSDHDNERAELMPSRKPKPQVATKANIVVPAIDYNDDINTRTRSDSINSETSGRKSRSWKAIIKPFTNLFVKKTKKDVEEGEKKKVQYEILNRLSDGASAVVLLATNKENNEVCVMKKYKDGAFRDYEREVECLKLFQHRSVVKMLDHYSYEEIDDASKKKMQSHVVILEYCKFGDMFTQQISFVSTKGKKVKYMRPLKYLKTCIDLLEALECVHMKGYVHSDIKPQNILISHEGVRLADFGFSVKQGQAILGGTLRYLPPEHHEGQPSHAGIDVYSMFYSLFEILSKKKVNFQVSSSSEDDFVRIWQENLKTNPYFTLFNTKGKSLNASAHYAHPLVELFEKCLDPNPAMRPCTAEALEVMKHIHRTHAAILIQKTMRGHLTRKRFKSVHEK</sequence>
<feature type="domain" description="Protein kinase" evidence="1">
    <location>
        <begin position="431"/>
        <end position="715"/>
    </location>
</feature>
<name>A0A6A5BFX2_NAEFO</name>
<dbReference type="AlphaFoldDB" id="A0A6A5BFX2"/>
<dbReference type="Proteomes" id="UP000444721">
    <property type="component" value="Unassembled WGS sequence"/>
</dbReference>
<dbReference type="PANTHER" id="PTHR44167">
    <property type="entry name" value="OVARIAN-SPECIFIC SERINE/THREONINE-PROTEIN KINASE LOK-RELATED"/>
    <property type="match status" value="1"/>
</dbReference>
<comment type="caution">
    <text evidence="2">The sequence shown here is derived from an EMBL/GenBank/DDBJ whole genome shotgun (WGS) entry which is preliminary data.</text>
</comment>
<reference evidence="2 3" key="1">
    <citation type="journal article" date="2019" name="Sci. Rep.">
        <title>Nanopore sequencing improves the draft genome of the human pathogenic amoeba Naegleria fowleri.</title>
        <authorList>
            <person name="Liechti N."/>
            <person name="Schurch N."/>
            <person name="Bruggmann R."/>
            <person name="Wittwer M."/>
        </authorList>
    </citation>
    <scope>NUCLEOTIDE SEQUENCE [LARGE SCALE GENOMIC DNA]</scope>
    <source>
        <strain evidence="2 3">ATCC 30894</strain>
    </source>
</reference>
<dbReference type="InterPro" id="IPR008271">
    <property type="entry name" value="Ser/Thr_kinase_AS"/>
</dbReference>
<dbReference type="SUPFAM" id="SSF56112">
    <property type="entry name" value="Protein kinase-like (PK-like)"/>
    <property type="match status" value="2"/>
</dbReference>
<dbReference type="SMART" id="SM00015">
    <property type="entry name" value="IQ"/>
    <property type="match status" value="1"/>
</dbReference>
<dbReference type="PROSITE" id="PS50011">
    <property type="entry name" value="PROTEIN_KINASE_DOM"/>
    <property type="match status" value="2"/>
</dbReference>
<dbReference type="VEuPathDB" id="AmoebaDB:NF0026870"/>
<dbReference type="CDD" id="cd23767">
    <property type="entry name" value="IQCD"/>
    <property type="match status" value="1"/>
</dbReference>
<dbReference type="GeneID" id="68116344"/>
<organism evidence="2 3">
    <name type="scientific">Naegleria fowleri</name>
    <name type="common">Brain eating amoeba</name>
    <dbReference type="NCBI Taxonomy" id="5763"/>
    <lineage>
        <taxon>Eukaryota</taxon>
        <taxon>Discoba</taxon>
        <taxon>Heterolobosea</taxon>
        <taxon>Tetramitia</taxon>
        <taxon>Eutetramitia</taxon>
        <taxon>Vahlkampfiidae</taxon>
        <taxon>Naegleria</taxon>
    </lineage>
</organism>
<dbReference type="GO" id="GO:0044773">
    <property type="term" value="P:mitotic DNA damage checkpoint signaling"/>
    <property type="evidence" value="ECO:0007669"/>
    <property type="project" value="TreeGrafter"/>
</dbReference>
<dbReference type="InterPro" id="IPR000719">
    <property type="entry name" value="Prot_kinase_dom"/>
</dbReference>
<dbReference type="PANTHER" id="PTHR44167:SF24">
    <property type="entry name" value="SERINE_THREONINE-PROTEIN KINASE CHK2"/>
    <property type="match status" value="1"/>
</dbReference>
<dbReference type="OMA" id="HDANISH"/>
<dbReference type="RefSeq" id="XP_044557592.1">
    <property type="nucleotide sequence ID" value="XM_044713054.1"/>
</dbReference>
<evidence type="ECO:0000259" key="1">
    <source>
        <dbReference type="PROSITE" id="PS50011"/>
    </source>
</evidence>
<evidence type="ECO:0000313" key="3">
    <source>
        <dbReference type="Proteomes" id="UP000444721"/>
    </source>
</evidence>
<protein>
    <recommendedName>
        <fullName evidence="1">Protein kinase domain-containing protein</fullName>
    </recommendedName>
</protein>
<accession>A0A6A5BFX2</accession>
<dbReference type="GO" id="GO:0005737">
    <property type="term" value="C:cytoplasm"/>
    <property type="evidence" value="ECO:0007669"/>
    <property type="project" value="TreeGrafter"/>
</dbReference>
<dbReference type="EMBL" id="VFQX01000066">
    <property type="protein sequence ID" value="KAF0972878.1"/>
    <property type="molecule type" value="Genomic_DNA"/>
</dbReference>
<dbReference type="GO" id="GO:0004674">
    <property type="term" value="F:protein serine/threonine kinase activity"/>
    <property type="evidence" value="ECO:0007669"/>
    <property type="project" value="TreeGrafter"/>
</dbReference>
<evidence type="ECO:0000313" key="2">
    <source>
        <dbReference type="EMBL" id="KAF0972878.1"/>
    </source>
</evidence>
<proteinExistence type="predicted"/>
<dbReference type="GO" id="GO:0005524">
    <property type="term" value="F:ATP binding"/>
    <property type="evidence" value="ECO:0007669"/>
    <property type="project" value="InterPro"/>
</dbReference>
<dbReference type="GO" id="GO:0005634">
    <property type="term" value="C:nucleus"/>
    <property type="evidence" value="ECO:0007669"/>
    <property type="project" value="TreeGrafter"/>
</dbReference>
<feature type="domain" description="Protein kinase" evidence="1">
    <location>
        <begin position="1"/>
        <end position="344"/>
    </location>
</feature>
<dbReference type="VEuPathDB" id="AmoebaDB:NfTy_046030"/>
<dbReference type="VEuPathDB" id="AmoebaDB:FDP41_009127"/>
<keyword evidence="3" id="KW-1185">Reference proteome</keyword>